<sequence>MNNWSVDIKQLKTHKKQYTIWHLEQMVNFGLGKEKIDKKQLKKNWSKLDLDIKKKKYLASLLWPARQF</sequence>
<name>A0A1F6MS56_9BACT</name>
<accession>A0A1F6MS56</accession>
<proteinExistence type="predicted"/>
<dbReference type="EMBL" id="MFQN01000020">
    <property type="protein sequence ID" value="OGH74263.1"/>
    <property type="molecule type" value="Genomic_DNA"/>
</dbReference>
<evidence type="ECO:0000313" key="1">
    <source>
        <dbReference type="EMBL" id="OGH74263.1"/>
    </source>
</evidence>
<organism evidence="1 2">
    <name type="scientific">Candidatus Magasanikbacteria bacterium RIFCSPLOWO2_12_FULL_43_12</name>
    <dbReference type="NCBI Taxonomy" id="1798692"/>
    <lineage>
        <taxon>Bacteria</taxon>
        <taxon>Candidatus Magasanikiibacteriota</taxon>
    </lineage>
</organism>
<dbReference type="Proteomes" id="UP000178347">
    <property type="component" value="Unassembled WGS sequence"/>
</dbReference>
<reference evidence="1 2" key="1">
    <citation type="journal article" date="2016" name="Nat. Commun.">
        <title>Thousands of microbial genomes shed light on interconnected biogeochemical processes in an aquifer system.</title>
        <authorList>
            <person name="Anantharaman K."/>
            <person name="Brown C.T."/>
            <person name="Hug L.A."/>
            <person name="Sharon I."/>
            <person name="Castelle C.J."/>
            <person name="Probst A.J."/>
            <person name="Thomas B.C."/>
            <person name="Singh A."/>
            <person name="Wilkins M.J."/>
            <person name="Karaoz U."/>
            <person name="Brodie E.L."/>
            <person name="Williams K.H."/>
            <person name="Hubbard S.S."/>
            <person name="Banfield J.F."/>
        </authorList>
    </citation>
    <scope>NUCLEOTIDE SEQUENCE [LARGE SCALE GENOMIC DNA]</scope>
</reference>
<dbReference type="AlphaFoldDB" id="A0A1F6MS56"/>
<evidence type="ECO:0000313" key="2">
    <source>
        <dbReference type="Proteomes" id="UP000178347"/>
    </source>
</evidence>
<comment type="caution">
    <text evidence="1">The sequence shown here is derived from an EMBL/GenBank/DDBJ whole genome shotgun (WGS) entry which is preliminary data.</text>
</comment>
<protein>
    <submittedName>
        <fullName evidence="1">Uncharacterized protein</fullName>
    </submittedName>
</protein>
<gene>
    <name evidence="1" type="ORF">A3G00_00105</name>
</gene>